<keyword evidence="2" id="KW-1185">Reference proteome</keyword>
<evidence type="ECO:0000313" key="2">
    <source>
        <dbReference type="Proteomes" id="UP000257143"/>
    </source>
</evidence>
<dbReference type="PIRSF" id="PIRSF012560">
    <property type="entry name" value="Pullulanase"/>
    <property type="match status" value="1"/>
</dbReference>
<gene>
    <name evidence="1" type="ORF">CWR48_12110</name>
</gene>
<reference evidence="2" key="1">
    <citation type="submission" date="2017-11" db="EMBL/GenBank/DDBJ databases">
        <authorList>
            <person name="Zhu W."/>
        </authorList>
    </citation>
    <scope>NUCLEOTIDE SEQUENCE [LARGE SCALE GENOMIC DNA]</scope>
    <source>
        <strain evidence="2">CAU 1183</strain>
    </source>
</reference>
<protein>
    <recommendedName>
        <fullName evidence="3">NERD domain-containing protein</fullName>
    </recommendedName>
</protein>
<comment type="caution">
    <text evidence="1">The sequence shown here is derived from an EMBL/GenBank/DDBJ whole genome shotgun (WGS) entry which is preliminary data.</text>
</comment>
<evidence type="ECO:0000313" key="1">
    <source>
        <dbReference type="EMBL" id="RDW18318.1"/>
    </source>
</evidence>
<name>A0A3D8PSU9_9BACI</name>
<dbReference type="OrthoDB" id="2433183at2"/>
<evidence type="ECO:0008006" key="3">
    <source>
        <dbReference type="Google" id="ProtNLM"/>
    </source>
</evidence>
<proteinExistence type="predicted"/>
<dbReference type="EMBL" id="PIOC01000017">
    <property type="protein sequence ID" value="RDW18318.1"/>
    <property type="molecule type" value="Genomic_DNA"/>
</dbReference>
<dbReference type="Proteomes" id="UP000257143">
    <property type="component" value="Unassembled WGS sequence"/>
</dbReference>
<dbReference type="AlphaFoldDB" id="A0A3D8PSU9"/>
<dbReference type="InterPro" id="IPR012397">
    <property type="entry name" value="Pullulanase"/>
</dbReference>
<sequence length="317" mass="37337">MDSIAQLIKLEDYISRYEWDTYRYPTQYIRLKKDNWQKLYRKWAEPEVEEAGINENIPEVENTESRFSKLKSMVKKNKITEQPKQSIEEKEPIALPDTVEGLKRYFLDKLFSFQMKWATSTVTHTSFVNEKYNRDPLLIYLLQRFPDTFLIMYYPILKIKNAPIESEIILITPVGIEIIYFLEQRPEAVIMAGNERTWTMEYDNQVSKVLSPLIALKRTEKVVGSILHSYDLDFPIKKTVLSRTNAIVFATEPYQTTIIDKVEYNQWFDARRRLVSPLKSRQLKAAEILLGHCKTTSMRRPEWDDTGNPTVFVGLED</sequence>
<dbReference type="RefSeq" id="WP_115773497.1">
    <property type="nucleotide sequence ID" value="NZ_PIOC01000017.1"/>
</dbReference>
<organism evidence="1 2">
    <name type="scientific">Oceanobacillus arenosus</name>
    <dbReference type="NCBI Taxonomy" id="1229153"/>
    <lineage>
        <taxon>Bacteria</taxon>
        <taxon>Bacillati</taxon>
        <taxon>Bacillota</taxon>
        <taxon>Bacilli</taxon>
        <taxon>Bacillales</taxon>
        <taxon>Bacillaceae</taxon>
        <taxon>Oceanobacillus</taxon>
    </lineage>
</organism>
<accession>A0A3D8PSU9</accession>